<evidence type="ECO:0000256" key="3">
    <source>
        <dbReference type="ARBA" id="ARBA00023163"/>
    </source>
</evidence>
<dbReference type="Pfam" id="PF20240">
    <property type="entry name" value="DUF6597"/>
    <property type="match status" value="1"/>
</dbReference>
<dbReference type="PROSITE" id="PS01124">
    <property type="entry name" value="HTH_ARAC_FAMILY_2"/>
    <property type="match status" value="1"/>
</dbReference>
<sequence>MAKLTMPLHTHLTNASGVFHPSKNAQYYNLNIYQPAEHLTSIIDCYWFADWDLQDTTTHIQRNLPSPNMHLVFDHSSTYYTGVMTQAYETPLAGEHAIVGVKFKIGALNRYLPCDHNALKNLHFNSNDVLLPLKKEKNLVPKNHKASICILNQLFHDLPPASAQIKKVNHAWQTLLNNPEIDTVHSWANLAQLSVRTLQRLCTEHIGLTPKWLLRKQRCIYAIKLLDNKDYDIYDVILHLKLSDQAHLIKEFKTVLGLTPRQYLKL</sequence>
<reference evidence="5 6" key="1">
    <citation type="submission" date="2018-01" db="EMBL/GenBank/DDBJ databases">
        <authorList>
            <person name="Paulsen S."/>
            <person name="Gram L.K."/>
        </authorList>
    </citation>
    <scope>NUCLEOTIDE SEQUENCE [LARGE SCALE GENOMIC DNA]</scope>
    <source>
        <strain evidence="5 6">S3895</strain>
    </source>
</reference>
<dbReference type="PANTHER" id="PTHR46796">
    <property type="entry name" value="HTH-TYPE TRANSCRIPTIONAL ACTIVATOR RHAS-RELATED"/>
    <property type="match status" value="1"/>
</dbReference>
<name>A0ABY2W2W4_9GAMM</name>
<accession>A0ABY2W2W4</accession>
<evidence type="ECO:0000259" key="4">
    <source>
        <dbReference type="PROSITE" id="PS01124"/>
    </source>
</evidence>
<dbReference type="InterPro" id="IPR009057">
    <property type="entry name" value="Homeodomain-like_sf"/>
</dbReference>
<reference evidence="6" key="2">
    <citation type="submission" date="2019-06" db="EMBL/GenBank/DDBJ databases">
        <title>Co-occurence of chitin degradation, pigmentation and bioactivity in marine Pseudoalteromonas.</title>
        <authorList>
            <person name="Sonnenschein E.C."/>
            <person name="Bech P.K."/>
        </authorList>
    </citation>
    <scope>NUCLEOTIDE SEQUENCE [LARGE SCALE GENOMIC DNA]</scope>
    <source>
        <strain evidence="6">S3895</strain>
    </source>
</reference>
<organism evidence="5 6">
    <name type="scientific">Pseudoalteromonas aurantia</name>
    <dbReference type="NCBI Taxonomy" id="43654"/>
    <lineage>
        <taxon>Bacteria</taxon>
        <taxon>Pseudomonadati</taxon>
        <taxon>Pseudomonadota</taxon>
        <taxon>Gammaproteobacteria</taxon>
        <taxon>Alteromonadales</taxon>
        <taxon>Pseudoalteromonadaceae</taxon>
        <taxon>Pseudoalteromonas</taxon>
    </lineage>
</organism>
<dbReference type="SUPFAM" id="SSF46689">
    <property type="entry name" value="Homeodomain-like"/>
    <property type="match status" value="1"/>
</dbReference>
<dbReference type="InterPro" id="IPR018060">
    <property type="entry name" value="HTH_AraC"/>
</dbReference>
<dbReference type="Pfam" id="PF12833">
    <property type="entry name" value="HTH_18"/>
    <property type="match status" value="1"/>
</dbReference>
<evidence type="ECO:0000256" key="1">
    <source>
        <dbReference type="ARBA" id="ARBA00023015"/>
    </source>
</evidence>
<evidence type="ECO:0000313" key="6">
    <source>
        <dbReference type="Proteomes" id="UP000307164"/>
    </source>
</evidence>
<dbReference type="Proteomes" id="UP000307164">
    <property type="component" value="Unassembled WGS sequence"/>
</dbReference>
<dbReference type="InterPro" id="IPR046532">
    <property type="entry name" value="DUF6597"/>
</dbReference>
<comment type="caution">
    <text evidence="5">The sequence shown here is derived from an EMBL/GenBank/DDBJ whole genome shotgun (WGS) entry which is preliminary data.</text>
</comment>
<keyword evidence="1" id="KW-0805">Transcription regulation</keyword>
<dbReference type="PANTHER" id="PTHR46796:SF13">
    <property type="entry name" value="HTH-TYPE TRANSCRIPTIONAL ACTIVATOR RHAS"/>
    <property type="match status" value="1"/>
</dbReference>
<gene>
    <name evidence="5" type="ORF">CWC20_00460</name>
</gene>
<dbReference type="InterPro" id="IPR050204">
    <property type="entry name" value="AraC_XylS_family_regulators"/>
</dbReference>
<evidence type="ECO:0000313" key="5">
    <source>
        <dbReference type="EMBL" id="TMO79010.1"/>
    </source>
</evidence>
<protein>
    <recommendedName>
        <fullName evidence="4">HTH araC/xylS-type domain-containing protein</fullName>
    </recommendedName>
</protein>
<proteinExistence type="predicted"/>
<dbReference type="Gene3D" id="1.10.10.60">
    <property type="entry name" value="Homeodomain-like"/>
    <property type="match status" value="1"/>
</dbReference>
<keyword evidence="2" id="KW-0238">DNA-binding</keyword>
<keyword evidence="3" id="KW-0804">Transcription</keyword>
<feature type="domain" description="HTH araC/xylS-type" evidence="4">
    <location>
        <begin position="166"/>
        <end position="266"/>
    </location>
</feature>
<dbReference type="SMART" id="SM00342">
    <property type="entry name" value="HTH_ARAC"/>
    <property type="match status" value="1"/>
</dbReference>
<dbReference type="EMBL" id="PNBW01000004">
    <property type="protein sequence ID" value="TMO79010.1"/>
    <property type="molecule type" value="Genomic_DNA"/>
</dbReference>
<keyword evidence="6" id="KW-1185">Reference proteome</keyword>
<evidence type="ECO:0000256" key="2">
    <source>
        <dbReference type="ARBA" id="ARBA00023125"/>
    </source>
</evidence>